<dbReference type="RefSeq" id="WP_079685283.1">
    <property type="nucleotide sequence ID" value="NZ_FUZU01000001.1"/>
</dbReference>
<keyword evidence="1" id="KW-0732">Signal</keyword>
<gene>
    <name evidence="3" type="ORF">SAMN05660236_0676</name>
</gene>
<feature type="domain" description="Beta-lactamase-related" evidence="2">
    <location>
        <begin position="179"/>
        <end position="453"/>
    </location>
</feature>
<dbReference type="InterPro" id="IPR001466">
    <property type="entry name" value="Beta-lactam-related"/>
</dbReference>
<dbReference type="STRING" id="688867.SAMN05660236_0676"/>
<evidence type="ECO:0000313" key="3">
    <source>
        <dbReference type="EMBL" id="SKC45546.1"/>
    </source>
</evidence>
<dbReference type="PANTHER" id="PTHR43283">
    <property type="entry name" value="BETA-LACTAMASE-RELATED"/>
    <property type="match status" value="1"/>
</dbReference>
<protein>
    <submittedName>
        <fullName evidence="3">CubicO group peptidase, beta-lactamase class C family</fullName>
    </submittedName>
</protein>
<reference evidence="3 4" key="1">
    <citation type="submission" date="2017-02" db="EMBL/GenBank/DDBJ databases">
        <authorList>
            <person name="Peterson S.W."/>
        </authorList>
    </citation>
    <scope>NUCLEOTIDE SEQUENCE [LARGE SCALE GENOMIC DNA]</scope>
    <source>
        <strain evidence="3 4">DSM 25262</strain>
    </source>
</reference>
<accession>A0A1T5J2D9</accession>
<proteinExistence type="predicted"/>
<dbReference type="InterPro" id="IPR012338">
    <property type="entry name" value="Beta-lactam/transpept-like"/>
</dbReference>
<name>A0A1T5J2D9_9BACT</name>
<dbReference type="AlphaFoldDB" id="A0A1T5J2D9"/>
<dbReference type="PANTHER" id="PTHR43283:SF7">
    <property type="entry name" value="BETA-LACTAMASE-RELATED DOMAIN-CONTAINING PROTEIN"/>
    <property type="match status" value="1"/>
</dbReference>
<evidence type="ECO:0000256" key="1">
    <source>
        <dbReference type="SAM" id="SignalP"/>
    </source>
</evidence>
<feature type="chain" id="PRO_5012933802" evidence="1">
    <location>
        <begin position="24"/>
        <end position="472"/>
    </location>
</feature>
<feature type="signal peptide" evidence="1">
    <location>
        <begin position="1"/>
        <end position="23"/>
    </location>
</feature>
<dbReference type="Pfam" id="PF00144">
    <property type="entry name" value="Beta-lactamase"/>
    <property type="match status" value="1"/>
</dbReference>
<dbReference type="Proteomes" id="UP000190961">
    <property type="component" value="Unassembled WGS sequence"/>
</dbReference>
<evidence type="ECO:0000313" key="4">
    <source>
        <dbReference type="Proteomes" id="UP000190961"/>
    </source>
</evidence>
<sequence>MKLLHSNRLFVFFALFLIGCASRNPTLPAGDYLGLLRFPDITYRLYINSTNTEFVLMNATLKAGRFSLDTIYFKNDSLYFRLGEYYSEYKGHYDRTSHRITGQWTAEDTTAYILDFFPIKADTLSGLHPRTSIYNYKPPVQVADGILTNSLASQQITKAPLDKLMQRITRGRYTDIHSILIARHDSLVLEEYFYRFDHNYIYNIQSATKSIVSALTGIAIARNEIKSVQETLCASLPAYKELACNDQNKEITLQQLLTMSTGIPWDEQTYDYIDARNSAAIAANEKDQFIYLLSLPRVKSASPVFAYNSLNHTLMNAVLRNATKLENKQELTDRLLKPLGIENSYIGEPTPMGAIGDIGLRPRDMLKFGLLYIHEGRWNQQQLIPAQWVKESTTPKIHPTSTLGYGYFWWTRNFRWKEKTVASFFAWGYGGQYIIVIPEVDLVVVMSGSHWGTDPESQMVDIVEEVLSAVEP</sequence>
<dbReference type="InterPro" id="IPR050789">
    <property type="entry name" value="Diverse_Enzym_Activities"/>
</dbReference>
<evidence type="ECO:0000259" key="2">
    <source>
        <dbReference type="Pfam" id="PF00144"/>
    </source>
</evidence>
<dbReference type="EMBL" id="FUZU01000001">
    <property type="protein sequence ID" value="SKC45546.1"/>
    <property type="molecule type" value="Genomic_DNA"/>
</dbReference>
<dbReference type="SUPFAM" id="SSF56601">
    <property type="entry name" value="beta-lactamase/transpeptidase-like"/>
    <property type="match status" value="1"/>
</dbReference>
<dbReference type="OrthoDB" id="1185352at2"/>
<keyword evidence="4" id="KW-1185">Reference proteome</keyword>
<organism evidence="3 4">
    <name type="scientific">Ohtaekwangia koreensis</name>
    <dbReference type="NCBI Taxonomy" id="688867"/>
    <lineage>
        <taxon>Bacteria</taxon>
        <taxon>Pseudomonadati</taxon>
        <taxon>Bacteroidota</taxon>
        <taxon>Cytophagia</taxon>
        <taxon>Cytophagales</taxon>
        <taxon>Fulvivirgaceae</taxon>
        <taxon>Ohtaekwangia</taxon>
    </lineage>
</organism>
<dbReference type="PROSITE" id="PS51257">
    <property type="entry name" value="PROKAR_LIPOPROTEIN"/>
    <property type="match status" value="1"/>
</dbReference>
<dbReference type="Gene3D" id="3.40.710.10">
    <property type="entry name" value="DD-peptidase/beta-lactamase superfamily"/>
    <property type="match status" value="1"/>
</dbReference>